<protein>
    <submittedName>
        <fullName evidence="1">Uncharacterized protein</fullName>
    </submittedName>
</protein>
<evidence type="ECO:0000313" key="1">
    <source>
        <dbReference type="EMBL" id="JAE10351.1"/>
    </source>
</evidence>
<dbReference type="EMBL" id="GBRH01187545">
    <property type="protein sequence ID" value="JAE10351.1"/>
    <property type="molecule type" value="Transcribed_RNA"/>
</dbReference>
<reference evidence="1" key="2">
    <citation type="journal article" date="2015" name="Data Brief">
        <title>Shoot transcriptome of the giant reed, Arundo donax.</title>
        <authorList>
            <person name="Barrero R.A."/>
            <person name="Guerrero F.D."/>
            <person name="Moolhuijzen P."/>
            <person name="Goolsby J.A."/>
            <person name="Tidwell J."/>
            <person name="Bellgard S.E."/>
            <person name="Bellgard M.I."/>
        </authorList>
    </citation>
    <scope>NUCLEOTIDE SEQUENCE</scope>
    <source>
        <tissue evidence="1">Shoot tissue taken approximately 20 cm above the soil surface</tissue>
    </source>
</reference>
<accession>A0A0A9FJP3</accession>
<organism evidence="1">
    <name type="scientific">Arundo donax</name>
    <name type="common">Giant reed</name>
    <name type="synonym">Donax arundinaceus</name>
    <dbReference type="NCBI Taxonomy" id="35708"/>
    <lineage>
        <taxon>Eukaryota</taxon>
        <taxon>Viridiplantae</taxon>
        <taxon>Streptophyta</taxon>
        <taxon>Embryophyta</taxon>
        <taxon>Tracheophyta</taxon>
        <taxon>Spermatophyta</taxon>
        <taxon>Magnoliopsida</taxon>
        <taxon>Liliopsida</taxon>
        <taxon>Poales</taxon>
        <taxon>Poaceae</taxon>
        <taxon>PACMAD clade</taxon>
        <taxon>Arundinoideae</taxon>
        <taxon>Arundineae</taxon>
        <taxon>Arundo</taxon>
    </lineage>
</organism>
<dbReference type="AlphaFoldDB" id="A0A0A9FJP3"/>
<sequence length="61" mass="6907">MQDFTVHEGGELPHESRLVYLEYSFFPLHSGKSLFDRSFGSSVTCSHNIMLPHSLLVVRLG</sequence>
<name>A0A0A9FJP3_ARUDO</name>
<reference evidence="1" key="1">
    <citation type="submission" date="2014-09" db="EMBL/GenBank/DDBJ databases">
        <authorList>
            <person name="Magalhaes I.L.F."/>
            <person name="Oliveira U."/>
            <person name="Santos F.R."/>
            <person name="Vidigal T.H.D.A."/>
            <person name="Brescovit A.D."/>
            <person name="Santos A.J."/>
        </authorList>
    </citation>
    <scope>NUCLEOTIDE SEQUENCE</scope>
    <source>
        <tissue evidence="1">Shoot tissue taken approximately 20 cm above the soil surface</tissue>
    </source>
</reference>
<proteinExistence type="predicted"/>